<feature type="domain" description="Enoyl reductase (ER)" evidence="2">
    <location>
        <begin position="10"/>
        <end position="301"/>
    </location>
</feature>
<evidence type="ECO:0000259" key="2">
    <source>
        <dbReference type="SMART" id="SM00829"/>
    </source>
</evidence>
<dbReference type="RefSeq" id="WP_109947954.1">
    <property type="nucleotide sequence ID" value="NZ_QGGF01000460.1"/>
</dbReference>
<dbReference type="Proteomes" id="UP000245683">
    <property type="component" value="Unassembled WGS sequence"/>
</dbReference>
<dbReference type="SUPFAM" id="SSF51735">
    <property type="entry name" value="NAD(P)-binding Rossmann-fold domains"/>
    <property type="match status" value="1"/>
</dbReference>
<dbReference type="AlphaFoldDB" id="A0A317JS02"/>
<proteinExistence type="predicted"/>
<dbReference type="GO" id="GO:0016491">
    <property type="term" value="F:oxidoreductase activity"/>
    <property type="evidence" value="ECO:0007669"/>
    <property type="project" value="InterPro"/>
</dbReference>
<reference evidence="4" key="1">
    <citation type="submission" date="2018-05" db="EMBL/GenBank/DDBJ databases">
        <title>Micromonospora globispora sp. nov. and Micromonospora rugosa sp. nov., isolated from marine sediment.</title>
        <authorList>
            <person name="Carro L."/>
            <person name="Aysel V."/>
            <person name="Cetin D."/>
            <person name="Igual J.M."/>
            <person name="Klenk H.-P."/>
            <person name="Trujillo M.E."/>
            <person name="Sahin N."/>
        </authorList>
    </citation>
    <scope>NUCLEOTIDE SEQUENCE [LARGE SCALE GENOMIC DNA]</scope>
    <source>
        <strain evidence="4">S2904</strain>
    </source>
</reference>
<dbReference type="SUPFAM" id="SSF50129">
    <property type="entry name" value="GroES-like"/>
    <property type="match status" value="1"/>
</dbReference>
<keyword evidence="1" id="KW-0521">NADP</keyword>
<dbReference type="SMART" id="SM00829">
    <property type="entry name" value="PKS_ER"/>
    <property type="match status" value="1"/>
</dbReference>
<dbReference type="InterPro" id="IPR051603">
    <property type="entry name" value="Zinc-ADH_QOR/CCCR"/>
</dbReference>
<sequence>MKAIMFDTFGGPEVLHVADVPMPNPGPQQVRIRVHASGINPVDSTIRSGAMQAKIPTTLPAIPGIDVAGVVDAVGENVTDVAGGEPVVGWADPPAGSYAEYALASQIARIPTGLSFADAATLPTAGEAAKRVLDLLGVRAGETVVIHGASGSVGTIAVQLAVTRGATVIGTASEDNQDYVRSLGAIPMLYGEGLVDRVRASSRQVDAVFDVAGKGALRDSIALRGGTDRIITIADPAAGELGVTFSAGTPKDWSSGDLAGLAELAARGDLTTTVAGTYPLERAAEAQRLSQGGHVHGKLVLIPRS</sequence>
<dbReference type="InterPro" id="IPR013154">
    <property type="entry name" value="ADH-like_N"/>
</dbReference>
<dbReference type="EMBL" id="QGSV01000418">
    <property type="protein sequence ID" value="PWU43611.1"/>
    <property type="molecule type" value="Genomic_DNA"/>
</dbReference>
<gene>
    <name evidence="3" type="ORF">DLJ46_30510</name>
</gene>
<dbReference type="CDD" id="cd05289">
    <property type="entry name" value="MDR_like_2"/>
    <property type="match status" value="1"/>
</dbReference>
<organism evidence="3 4">
    <name type="scientific">Micromonospora globispora</name>
    <dbReference type="NCBI Taxonomy" id="1450148"/>
    <lineage>
        <taxon>Bacteria</taxon>
        <taxon>Bacillati</taxon>
        <taxon>Actinomycetota</taxon>
        <taxon>Actinomycetes</taxon>
        <taxon>Micromonosporales</taxon>
        <taxon>Micromonosporaceae</taxon>
        <taxon>Micromonospora</taxon>
    </lineage>
</organism>
<dbReference type="Pfam" id="PF08240">
    <property type="entry name" value="ADH_N"/>
    <property type="match status" value="1"/>
</dbReference>
<name>A0A317JS02_9ACTN</name>
<comment type="caution">
    <text evidence="3">The sequence shown here is derived from an EMBL/GenBank/DDBJ whole genome shotgun (WGS) entry which is preliminary data.</text>
</comment>
<evidence type="ECO:0000313" key="3">
    <source>
        <dbReference type="EMBL" id="PWU43611.1"/>
    </source>
</evidence>
<dbReference type="InterPro" id="IPR020843">
    <property type="entry name" value="ER"/>
</dbReference>
<accession>A0A317JS02</accession>
<evidence type="ECO:0000313" key="4">
    <source>
        <dbReference type="Proteomes" id="UP000245683"/>
    </source>
</evidence>
<dbReference type="PANTHER" id="PTHR44154">
    <property type="entry name" value="QUINONE OXIDOREDUCTASE"/>
    <property type="match status" value="1"/>
</dbReference>
<dbReference type="PANTHER" id="PTHR44154:SF1">
    <property type="entry name" value="QUINONE OXIDOREDUCTASE"/>
    <property type="match status" value="1"/>
</dbReference>
<evidence type="ECO:0000256" key="1">
    <source>
        <dbReference type="ARBA" id="ARBA00022857"/>
    </source>
</evidence>
<dbReference type="InterPro" id="IPR036291">
    <property type="entry name" value="NAD(P)-bd_dom_sf"/>
</dbReference>
<protein>
    <submittedName>
        <fullName evidence="3">NADPH:quinone reductase</fullName>
    </submittedName>
</protein>
<dbReference type="Pfam" id="PF13602">
    <property type="entry name" value="ADH_zinc_N_2"/>
    <property type="match status" value="1"/>
</dbReference>
<dbReference type="Gene3D" id="3.40.50.720">
    <property type="entry name" value="NAD(P)-binding Rossmann-like Domain"/>
    <property type="match status" value="1"/>
</dbReference>
<keyword evidence="4" id="KW-1185">Reference proteome</keyword>
<dbReference type="Gene3D" id="3.90.180.10">
    <property type="entry name" value="Medium-chain alcohol dehydrogenases, catalytic domain"/>
    <property type="match status" value="1"/>
</dbReference>
<dbReference type="InterPro" id="IPR011032">
    <property type="entry name" value="GroES-like_sf"/>
</dbReference>
<dbReference type="OrthoDB" id="3727682at2"/>